<proteinExistence type="predicted"/>
<gene>
    <name evidence="3" type="ORF">DLAC_02891</name>
</gene>
<dbReference type="OMA" id="GTAHNIN"/>
<dbReference type="InterPro" id="IPR036465">
    <property type="entry name" value="vWFA_dom_sf"/>
</dbReference>
<dbReference type="InterPro" id="IPR006896">
    <property type="entry name" value="Sec23/24_trunk_dom"/>
</dbReference>
<feature type="domain" description="Sec23/Sec24 trunk" evidence="1">
    <location>
        <begin position="142"/>
        <end position="363"/>
    </location>
</feature>
<evidence type="ECO:0000259" key="1">
    <source>
        <dbReference type="Pfam" id="PF04811"/>
    </source>
</evidence>
<comment type="caution">
    <text evidence="3">The sequence shown here is derived from an EMBL/GenBank/DDBJ whole genome shotgun (WGS) entry which is preliminary data.</text>
</comment>
<dbReference type="Gene3D" id="3.40.50.410">
    <property type="entry name" value="von Willebrand factor, type A domain"/>
    <property type="match status" value="1"/>
</dbReference>
<accession>A0A152A445</accession>
<feature type="domain" description="Sec23/Sec24 helical" evidence="2">
    <location>
        <begin position="525"/>
        <end position="635"/>
    </location>
</feature>
<keyword evidence="4" id="KW-1185">Reference proteome</keyword>
<evidence type="ECO:0000313" key="4">
    <source>
        <dbReference type="Proteomes" id="UP000076078"/>
    </source>
</evidence>
<dbReference type="STRING" id="361077.A0A152A445"/>
<dbReference type="PANTHER" id="PTHR13803">
    <property type="entry name" value="SEC24-RELATED PROTEIN"/>
    <property type="match status" value="1"/>
</dbReference>
<name>A0A152A445_TIELA</name>
<dbReference type="GO" id="GO:0070971">
    <property type="term" value="C:endoplasmic reticulum exit site"/>
    <property type="evidence" value="ECO:0007669"/>
    <property type="project" value="TreeGrafter"/>
</dbReference>
<dbReference type="SUPFAM" id="SSF53300">
    <property type="entry name" value="vWA-like"/>
    <property type="match status" value="1"/>
</dbReference>
<dbReference type="Pfam" id="PF04815">
    <property type="entry name" value="Sec23_helical"/>
    <property type="match status" value="1"/>
</dbReference>
<dbReference type="GO" id="GO:0006886">
    <property type="term" value="P:intracellular protein transport"/>
    <property type="evidence" value="ECO:0007669"/>
    <property type="project" value="InterPro"/>
</dbReference>
<dbReference type="GO" id="GO:0008270">
    <property type="term" value="F:zinc ion binding"/>
    <property type="evidence" value="ECO:0007669"/>
    <property type="project" value="InterPro"/>
</dbReference>
<dbReference type="OrthoDB" id="49016at2759"/>
<organism evidence="3 4">
    <name type="scientific">Tieghemostelium lacteum</name>
    <name type="common">Slime mold</name>
    <name type="synonym">Dictyostelium lacteum</name>
    <dbReference type="NCBI Taxonomy" id="361077"/>
    <lineage>
        <taxon>Eukaryota</taxon>
        <taxon>Amoebozoa</taxon>
        <taxon>Evosea</taxon>
        <taxon>Eumycetozoa</taxon>
        <taxon>Dictyostelia</taxon>
        <taxon>Dictyosteliales</taxon>
        <taxon>Raperosteliaceae</taxon>
        <taxon>Tieghemostelium</taxon>
    </lineage>
</organism>
<dbReference type="Pfam" id="PF04811">
    <property type="entry name" value="Sec23_trunk"/>
    <property type="match status" value="1"/>
</dbReference>
<dbReference type="Gene3D" id="1.20.120.730">
    <property type="entry name" value="Sec23/Sec24 helical domain"/>
    <property type="match status" value="1"/>
</dbReference>
<evidence type="ECO:0000313" key="3">
    <source>
        <dbReference type="EMBL" id="KYR00837.1"/>
    </source>
</evidence>
<dbReference type="GO" id="GO:0090110">
    <property type="term" value="P:COPII-coated vesicle cargo loading"/>
    <property type="evidence" value="ECO:0007669"/>
    <property type="project" value="TreeGrafter"/>
</dbReference>
<dbReference type="InParanoid" id="A0A152A445"/>
<dbReference type="SUPFAM" id="SSF82919">
    <property type="entry name" value="Zn-finger domain of Sec23/24"/>
    <property type="match status" value="1"/>
</dbReference>
<reference evidence="3 4" key="1">
    <citation type="submission" date="2015-12" db="EMBL/GenBank/DDBJ databases">
        <title>Dictyostelia acquired genes for synthesis and detection of signals that induce cell-type specialization by lateral gene transfer from prokaryotes.</title>
        <authorList>
            <person name="Gloeckner G."/>
            <person name="Schaap P."/>
        </authorList>
    </citation>
    <scope>NUCLEOTIDE SEQUENCE [LARGE SCALE GENOMIC DNA]</scope>
    <source>
        <strain evidence="3 4">TK</strain>
    </source>
</reference>
<protein>
    <submittedName>
        <fullName evidence="3">Uncharacterized protein</fullName>
    </submittedName>
</protein>
<dbReference type="GO" id="GO:0000149">
    <property type="term" value="F:SNARE binding"/>
    <property type="evidence" value="ECO:0007669"/>
    <property type="project" value="TreeGrafter"/>
</dbReference>
<dbReference type="GO" id="GO:0030127">
    <property type="term" value="C:COPII vesicle coat"/>
    <property type="evidence" value="ECO:0007669"/>
    <property type="project" value="InterPro"/>
</dbReference>
<dbReference type="PANTHER" id="PTHR13803:SF17">
    <property type="entry name" value="PROTEIN TRANSPORT PROTEIN SEC24"/>
    <property type="match status" value="1"/>
</dbReference>
<dbReference type="SUPFAM" id="SSF81811">
    <property type="entry name" value="Helical domain of Sec23/24"/>
    <property type="match status" value="1"/>
</dbReference>
<dbReference type="SUPFAM" id="SSF81995">
    <property type="entry name" value="beta-sandwich domain of Sec23/24"/>
    <property type="match status" value="1"/>
</dbReference>
<dbReference type="InterPro" id="IPR036174">
    <property type="entry name" value="Znf_Sec23_Sec24_sf"/>
</dbReference>
<dbReference type="AlphaFoldDB" id="A0A152A445"/>
<dbReference type="EMBL" id="LODT01000013">
    <property type="protein sequence ID" value="KYR00837.1"/>
    <property type="molecule type" value="Genomic_DNA"/>
</dbReference>
<evidence type="ECO:0000259" key="2">
    <source>
        <dbReference type="Pfam" id="PF04815"/>
    </source>
</evidence>
<dbReference type="Gene3D" id="2.30.30.380">
    <property type="entry name" value="Zn-finger domain of Sec23/24"/>
    <property type="match status" value="1"/>
</dbReference>
<dbReference type="Gene3D" id="2.60.40.1670">
    <property type="entry name" value="beta-sandwich domain of Sec23/24"/>
    <property type="match status" value="1"/>
</dbReference>
<dbReference type="Proteomes" id="UP000076078">
    <property type="component" value="Unassembled WGS sequence"/>
</dbReference>
<dbReference type="FunCoup" id="A0A152A445">
    <property type="interactions" value="43"/>
</dbReference>
<dbReference type="InterPro" id="IPR036175">
    <property type="entry name" value="Sec23/24_helical_dom_sf"/>
</dbReference>
<dbReference type="InterPro" id="IPR006900">
    <property type="entry name" value="Sec23/24_helical_dom"/>
</dbReference>
<sequence length="759" mass="86196">MNIKFSTQKFPLNPSVKDGSGTIWGMIVQPFSNDSHVMETSKNIERCKSCFAYISKLCKFTNKGWMCNICTTTNLYQFTSSTSSDDDSNYNSKYTSKYSDPIQRKTLPEIANTLLDLSVEDDSDYKERYQELPLYLQNLLDNPIYIAVVDLYRGKGNSMDIIESGLITLVKTLPDNALFGMIIIGGEGVGLVNFNSSTPLIKSHTFYSLKMSTFQDTLTLKSFLVNKSKFENNILSTIKVLSKMTLNRPLNPLGSIIQSLVEYLSIDETLKLNVKVGLFLSGSPNAGTASVEKDSLELDALYKKFNSKKFFDPHNQFYEGMAEESIRSGIHYDMFLMGKCYFALETIRYLTTHTGGHIYRYSTDSVGDVDRSKILIRTDIYKLICNGWGFHGMLRVRTSKNYQIDNCFGNVSASKNFDNLFHIESSSPFTSVGFDFKFTNPSAFEDREVIPTMQIVFSYNYMAPIEGEAQLMYNENDEITLPSRESNSSNGGSRIRKIEKRLRISNLSFQVAASPVDLFKSVEIETLFSLLTLKLIRESIEKGIPEARVLLEDWLINITTKYNENVVILNNVVAQADTSFIQLPNLKLLPRLVFALTKSMLLKELWVEIEDVTLESASDNWVYFQCLFSSLEPRLLQRAVYPLLISYSSLNTINFKYLSLSAHTVETTPSQLYLLDSYDQLVVYYKETSTDTFPPPSNSLITQTINISKQDRHTTPVVQYLKGPLYETFKQHLLEEESGSGSSYKEFLALINKNVSKSF</sequence>
<dbReference type="InterPro" id="IPR050550">
    <property type="entry name" value="SEC23_SEC24_subfamily"/>
</dbReference>